<dbReference type="PANTHER" id="PTHR37256">
    <property type="entry name" value="E1A-BINDING PROTEIN P400-LIKE"/>
    <property type="match status" value="1"/>
</dbReference>
<feature type="compositionally biased region" description="Basic residues" evidence="1">
    <location>
        <begin position="51"/>
        <end position="64"/>
    </location>
</feature>
<proteinExistence type="predicted"/>
<dbReference type="OrthoDB" id="692030at2759"/>
<evidence type="ECO:0000313" key="3">
    <source>
        <dbReference type="Proteomes" id="UP000236161"/>
    </source>
</evidence>
<organism evidence="2 3">
    <name type="scientific">Apostasia shenzhenica</name>
    <dbReference type="NCBI Taxonomy" id="1088818"/>
    <lineage>
        <taxon>Eukaryota</taxon>
        <taxon>Viridiplantae</taxon>
        <taxon>Streptophyta</taxon>
        <taxon>Embryophyta</taxon>
        <taxon>Tracheophyta</taxon>
        <taxon>Spermatophyta</taxon>
        <taxon>Magnoliopsida</taxon>
        <taxon>Liliopsida</taxon>
        <taxon>Asparagales</taxon>
        <taxon>Orchidaceae</taxon>
        <taxon>Apostasioideae</taxon>
        <taxon>Apostasia</taxon>
    </lineage>
</organism>
<evidence type="ECO:0000256" key="1">
    <source>
        <dbReference type="SAM" id="MobiDB-lite"/>
    </source>
</evidence>
<name>A0A2I0B2Y6_9ASPA</name>
<protein>
    <submittedName>
        <fullName evidence="2">Uncharacterized protein</fullName>
    </submittedName>
</protein>
<accession>A0A2I0B2Y6</accession>
<reference evidence="2 3" key="1">
    <citation type="journal article" date="2017" name="Nature">
        <title>The Apostasia genome and the evolution of orchids.</title>
        <authorList>
            <person name="Zhang G.Q."/>
            <person name="Liu K.W."/>
            <person name="Li Z."/>
            <person name="Lohaus R."/>
            <person name="Hsiao Y.Y."/>
            <person name="Niu S.C."/>
            <person name="Wang J.Y."/>
            <person name="Lin Y.C."/>
            <person name="Xu Q."/>
            <person name="Chen L.J."/>
            <person name="Yoshida K."/>
            <person name="Fujiwara S."/>
            <person name="Wang Z.W."/>
            <person name="Zhang Y.Q."/>
            <person name="Mitsuda N."/>
            <person name="Wang M."/>
            <person name="Liu G.H."/>
            <person name="Pecoraro L."/>
            <person name="Huang H.X."/>
            <person name="Xiao X.J."/>
            <person name="Lin M."/>
            <person name="Wu X.Y."/>
            <person name="Wu W.L."/>
            <person name="Chen Y.Y."/>
            <person name="Chang S.B."/>
            <person name="Sakamoto S."/>
            <person name="Ohme-Takagi M."/>
            <person name="Yagi M."/>
            <person name="Zeng S.J."/>
            <person name="Shen C.Y."/>
            <person name="Yeh C.M."/>
            <person name="Luo Y.B."/>
            <person name="Tsai W.C."/>
            <person name="Van de Peer Y."/>
            <person name="Liu Z.J."/>
        </authorList>
    </citation>
    <scope>NUCLEOTIDE SEQUENCE [LARGE SCALE GENOMIC DNA]</scope>
    <source>
        <strain evidence="3">cv. Shenzhen</strain>
        <tissue evidence="2">Stem</tissue>
    </source>
</reference>
<dbReference type="Proteomes" id="UP000236161">
    <property type="component" value="Unassembled WGS sequence"/>
</dbReference>
<dbReference type="EMBL" id="KZ451919">
    <property type="protein sequence ID" value="PKA62145.1"/>
    <property type="molecule type" value="Genomic_DNA"/>
</dbReference>
<gene>
    <name evidence="2" type="ORF">AXF42_Ash015029</name>
</gene>
<feature type="compositionally biased region" description="Basic and acidic residues" evidence="1">
    <location>
        <begin position="10"/>
        <end position="20"/>
    </location>
</feature>
<dbReference type="AlphaFoldDB" id="A0A2I0B2Y6"/>
<feature type="region of interest" description="Disordered" evidence="1">
    <location>
        <begin position="1"/>
        <end position="65"/>
    </location>
</feature>
<evidence type="ECO:0000313" key="2">
    <source>
        <dbReference type="EMBL" id="PKA62145.1"/>
    </source>
</evidence>
<sequence>MGDCSTFGRSSREVEGDPHLSGDAPAIMREYSGELGESRDDEQPAPCPPQRPKRQVRRRTRSCRPYHDEKLLNMAEARREIVAALKLHRAAMKKSSDQLHPTSRQMDSLIENPININFPPDIFKLSLSNPPLGLNLNFQNFAGIETPIFCKFPSASPSLRPATGDEEIGSMSEKRDLESSEAVLKTIEGEEEEGVRTFEEVMTEIPPWLSEGDGSFVFEERLMDDELQDVDDLPCLDVGGIEVLEGDWWAFS</sequence>
<keyword evidence="3" id="KW-1185">Reference proteome</keyword>
<dbReference type="PANTHER" id="PTHR37256:SF1">
    <property type="entry name" value="MYB-LIKE PROTEIN A"/>
    <property type="match status" value="1"/>
</dbReference>
<feature type="region of interest" description="Disordered" evidence="1">
    <location>
        <begin position="160"/>
        <end position="181"/>
    </location>
</feature>